<sequence length="246" mass="25415">MTDLTGKRALVTGGSRGIGAAIAVALAKAGADVAISYERAADRAREVVERIEATGRRGIAIQASAADPEAIEAMVAQAAEAFGGLDILVNNVGIARVGAIADMSLEDIDALLHVNVRGTILTTQAAIPHLSEGGRVITIGSNVAERVPFPNLTMYALTKSAQLSFTRGLAHELAERKITVNVVQPGPVDTDLNPAESDTAEFTRSFTALKRYGTVEEIAAVVTFVASPAASFITGTALTADGGFNA</sequence>
<comment type="similarity">
    <text evidence="1">Belongs to the short-chain dehydrogenases/reductases (SDR) family.</text>
</comment>
<protein>
    <submittedName>
        <fullName evidence="2">SDR family oxidoreductase</fullName>
    </submittedName>
</protein>
<dbReference type="GO" id="GO:0016616">
    <property type="term" value="F:oxidoreductase activity, acting on the CH-OH group of donors, NAD or NADP as acceptor"/>
    <property type="evidence" value="ECO:0007669"/>
    <property type="project" value="TreeGrafter"/>
</dbReference>
<evidence type="ECO:0000256" key="1">
    <source>
        <dbReference type="ARBA" id="ARBA00006484"/>
    </source>
</evidence>
<dbReference type="OrthoDB" id="154414at2"/>
<gene>
    <name evidence="2" type="ORF">FSB78_10340</name>
</gene>
<dbReference type="PRINTS" id="PR00080">
    <property type="entry name" value="SDRFAMILY"/>
</dbReference>
<evidence type="ECO:0000313" key="3">
    <source>
        <dbReference type="Proteomes" id="UP000321250"/>
    </source>
</evidence>
<dbReference type="PANTHER" id="PTHR42760:SF50">
    <property type="entry name" value="SHORT-CHAIN DEHYDROGENASE-RELATED"/>
    <property type="match status" value="1"/>
</dbReference>
<proteinExistence type="inferred from homology"/>
<keyword evidence="3" id="KW-1185">Reference proteome</keyword>
<name>A0A5C6UGW1_9SPHN</name>
<dbReference type="Pfam" id="PF13561">
    <property type="entry name" value="adh_short_C2"/>
    <property type="match status" value="1"/>
</dbReference>
<dbReference type="PANTHER" id="PTHR42760">
    <property type="entry name" value="SHORT-CHAIN DEHYDROGENASES/REDUCTASES FAMILY MEMBER"/>
    <property type="match status" value="1"/>
</dbReference>
<organism evidence="2 3">
    <name type="scientific">Sphingomonas ginsenosidivorax</name>
    <dbReference type="NCBI Taxonomy" id="862135"/>
    <lineage>
        <taxon>Bacteria</taxon>
        <taxon>Pseudomonadati</taxon>
        <taxon>Pseudomonadota</taxon>
        <taxon>Alphaproteobacteria</taxon>
        <taxon>Sphingomonadales</taxon>
        <taxon>Sphingomonadaceae</taxon>
        <taxon>Sphingomonas</taxon>
    </lineage>
</organism>
<evidence type="ECO:0000313" key="2">
    <source>
        <dbReference type="EMBL" id="TXC71295.1"/>
    </source>
</evidence>
<dbReference type="InterPro" id="IPR002347">
    <property type="entry name" value="SDR_fam"/>
</dbReference>
<dbReference type="FunFam" id="3.40.50.720:FF:000084">
    <property type="entry name" value="Short-chain dehydrogenase reductase"/>
    <property type="match status" value="1"/>
</dbReference>
<comment type="caution">
    <text evidence="2">The sequence shown here is derived from an EMBL/GenBank/DDBJ whole genome shotgun (WGS) entry which is preliminary data.</text>
</comment>
<dbReference type="InterPro" id="IPR036291">
    <property type="entry name" value="NAD(P)-bd_dom_sf"/>
</dbReference>
<dbReference type="Proteomes" id="UP000321250">
    <property type="component" value="Unassembled WGS sequence"/>
</dbReference>
<dbReference type="RefSeq" id="WP_147082441.1">
    <property type="nucleotide sequence ID" value="NZ_VOQR01000001.1"/>
</dbReference>
<dbReference type="SUPFAM" id="SSF51735">
    <property type="entry name" value="NAD(P)-binding Rossmann-fold domains"/>
    <property type="match status" value="1"/>
</dbReference>
<dbReference type="CDD" id="cd05233">
    <property type="entry name" value="SDR_c"/>
    <property type="match status" value="1"/>
</dbReference>
<reference evidence="2 3" key="1">
    <citation type="journal article" date="2013" name="Antonie Van Leeuwenhoek">
        <title>Sphingomonas ginsenosidivorax sp. nov., with the ability to transform ginsenosides.</title>
        <authorList>
            <person name="Jin X.F."/>
            <person name="Kim J.K."/>
            <person name="Liu Q.M."/>
            <person name="Kang M.S."/>
            <person name="He D."/>
            <person name="Jin F.X."/>
            <person name="Kim S.C."/>
            <person name="Im W.T."/>
        </authorList>
    </citation>
    <scope>NUCLEOTIDE SEQUENCE [LARGE SCALE GENOMIC DNA]</scope>
    <source>
        <strain evidence="2 3">KHI67</strain>
    </source>
</reference>
<accession>A0A5C6UGW1</accession>
<dbReference type="AlphaFoldDB" id="A0A5C6UGW1"/>
<dbReference type="PRINTS" id="PR00081">
    <property type="entry name" value="GDHRDH"/>
</dbReference>
<dbReference type="Gene3D" id="3.40.50.720">
    <property type="entry name" value="NAD(P)-binding Rossmann-like Domain"/>
    <property type="match status" value="1"/>
</dbReference>
<dbReference type="EMBL" id="VOQR01000001">
    <property type="protein sequence ID" value="TXC71295.1"/>
    <property type="molecule type" value="Genomic_DNA"/>
</dbReference>